<feature type="domain" description="Peptidase S8/S53" evidence="9">
    <location>
        <begin position="177"/>
        <end position="386"/>
    </location>
</feature>
<dbReference type="Pfam" id="PF05922">
    <property type="entry name" value="Inhibitor_I9"/>
    <property type="match status" value="1"/>
</dbReference>
<dbReference type="InterPro" id="IPR036852">
    <property type="entry name" value="Peptidase_S8/S53_dom_sf"/>
</dbReference>
<sequence>MPKTPVSRRTRLVALAGAGAVLAPMALGLPASWATPELSVAEDGSYLVMLKDDSLASYSGGIQGIPATKATSGGKLDTTSTAAQRYNTYLEAEQEAVLADVGLSTEDKSYSYTTVFNGFAAELTAQQVTALRKHPDVAYVWEDEVRHADTVSTPDYLGMRGPGGVWENEFGGPENAGAGVVVGVIDSGIWPENPSFAPLPGAEIPADWNGVCQQGADPDPEGNISCNNKLIGARFYPAGNNTSLDFLSPRDTNGHGSHTAGTAAGNDGVDMVVHGTDMGTGAGMAPAAQISAYKALWQNSDGGASGVTAGLLGAINDAVADGVDVINYSVSGSSQYVVDSVELAFLNAANAGVFVAASAGNAGATGGPGSVAHNSPWVMTVAASTHDRDTSKHVNLGGEDIVDRIEGKDRYATAAQIALQGYDDVDTVYIATGNQFADALVGAAPAAQGMTLDTMSPMTTPDGDPAPVLLTKVDDLPGATVAALEALEPSNIVILGGPVAVSDAVEEELEAYGDVVRVSGKDRFQTAAMIAEEYGQVDHVYVATGVGNNFPDALSGSALAGAEGAPVLLVRGDNVPSAVTDALSALGDPEVTVLGGPNAVSQAVAEQLGATQRLAGKDRYGTSVAVAEQFGYSADDPAPVTYVATGADYPDALAGSALAGWQQVPVMLSKPTTLPGRVLDAMTAMDPQWVHILGGEVALSPAVEAQLEEAFNTEGLRFQGVGVGEAVGPAPLVDSEDFPAEGRTAAEARLCLPGSLDEDAIDGEIVICTRGENARVEKGETVAAAGGIGMILANATDSESLNADFHPIPTIHVNATDGAAIKAYEESDPNPTAFISATGEGDVELVYPEMAGFSSYGPAIAGGGDLLKPDITAPGVDVIAAVSPAGDPGTEFNALSGTSMSAPHVAGLAALMMGKYPSWGPMAVKSAMMTTADPTNNLGEPINYGGAPASPLHYGSGEVRPAAAYDTPLVYESDIVDWYAYACAIGQLQLVGGGQAVCDEVSGIIGGIPDPSDLNYPSIAIGQLAGSQTVTRTVTATDGGGTYTATVEAPEGMSVVVTPATITVPEGGEAEFTVTITNNGAALGEWAFGSITWTGEGSDVRSPLAVNPVAVAAPTDLVVTGTEGSTTFEVVPGSTGTMTSVVHGLTPANTQEVEVESDGPGGGGSIADLVVPVTIAEGAAAFRVEVWEDEWSPAGLDLDLYLADSTGQVVAQSAAGGSDEAITLVNPTPGDYQIAIDYWDGAAGAVATGPLHTYAPVGDQDNLDVTPSPVAVVSGVPVELTAAWSGLEAGIRYLGVIGYDFGDGEAGHTVVTVTP</sequence>
<dbReference type="RefSeq" id="WP_158060316.1">
    <property type="nucleotide sequence ID" value="NZ_CP044427.1"/>
</dbReference>
<proteinExistence type="inferred from homology"/>
<dbReference type="CDD" id="cd02120">
    <property type="entry name" value="PA_subtilisin_like"/>
    <property type="match status" value="1"/>
</dbReference>
<dbReference type="InterPro" id="IPR010259">
    <property type="entry name" value="S8pro/Inhibitor_I9"/>
</dbReference>
<dbReference type="InterPro" id="IPR023827">
    <property type="entry name" value="Peptidase_S8_Asp-AS"/>
</dbReference>
<evidence type="ECO:0000256" key="6">
    <source>
        <dbReference type="PROSITE-ProRule" id="PRU01240"/>
    </source>
</evidence>
<dbReference type="InterPro" id="IPR023828">
    <property type="entry name" value="Peptidase_S8_Ser-AS"/>
</dbReference>
<feature type="signal peptide" evidence="8">
    <location>
        <begin position="1"/>
        <end position="33"/>
    </location>
</feature>
<evidence type="ECO:0000259" key="9">
    <source>
        <dbReference type="Pfam" id="PF00082"/>
    </source>
</evidence>
<evidence type="ECO:0000256" key="5">
    <source>
        <dbReference type="PIRSR" id="PIRSR615500-1"/>
    </source>
</evidence>
<dbReference type="PROSITE" id="PS00138">
    <property type="entry name" value="SUBTILASE_SER"/>
    <property type="match status" value="1"/>
</dbReference>
<feature type="domain" description="Subtilisin-like protease fibronectin type-III" evidence="11">
    <location>
        <begin position="1013"/>
        <end position="1106"/>
    </location>
</feature>
<keyword evidence="2 6" id="KW-0645">Protease</keyword>
<reference evidence="12 13" key="1">
    <citation type="submission" date="2019-09" db="EMBL/GenBank/DDBJ databases">
        <title>Serinicoccus pratensis sp. nov., isolated from meadow soil.</title>
        <authorList>
            <person name="Zhang W."/>
        </authorList>
    </citation>
    <scope>NUCLEOTIDE SEQUENCE [LARGE SCALE GENOMIC DNA]</scope>
    <source>
        <strain evidence="12 13">W204</strain>
    </source>
</reference>
<evidence type="ECO:0000259" key="10">
    <source>
        <dbReference type="Pfam" id="PF05922"/>
    </source>
</evidence>
<comment type="similarity">
    <text evidence="1 6 7">Belongs to the peptidase S8 family.</text>
</comment>
<name>A0A5J6V3P7_9MICO</name>
<evidence type="ECO:0000259" key="11">
    <source>
        <dbReference type="Pfam" id="PF17766"/>
    </source>
</evidence>
<gene>
    <name evidence="12" type="ORF">FY030_03605</name>
</gene>
<dbReference type="Gene3D" id="3.40.50.200">
    <property type="entry name" value="Peptidase S8/S53 domain"/>
    <property type="match status" value="2"/>
</dbReference>
<dbReference type="GO" id="GO:0004252">
    <property type="term" value="F:serine-type endopeptidase activity"/>
    <property type="evidence" value="ECO:0007669"/>
    <property type="project" value="UniProtKB-UniRule"/>
</dbReference>
<dbReference type="InterPro" id="IPR045051">
    <property type="entry name" value="SBT"/>
</dbReference>
<evidence type="ECO:0000256" key="1">
    <source>
        <dbReference type="ARBA" id="ARBA00011073"/>
    </source>
</evidence>
<dbReference type="InterPro" id="IPR006311">
    <property type="entry name" value="TAT_signal"/>
</dbReference>
<keyword evidence="3 6" id="KW-0378">Hydrolase</keyword>
<feature type="domain" description="Inhibitor I9" evidence="10">
    <location>
        <begin position="46"/>
        <end position="148"/>
    </location>
</feature>
<keyword evidence="13" id="KW-1185">Reference proteome</keyword>
<dbReference type="InterPro" id="IPR037045">
    <property type="entry name" value="S8pro/Inhibitor_I9_sf"/>
</dbReference>
<accession>A0A5J6V3P7</accession>
<evidence type="ECO:0000313" key="12">
    <source>
        <dbReference type="EMBL" id="QFG67924.1"/>
    </source>
</evidence>
<feature type="domain" description="Peptidase S8/S53" evidence="9">
    <location>
        <begin position="809"/>
        <end position="943"/>
    </location>
</feature>
<dbReference type="InterPro" id="IPR041469">
    <property type="entry name" value="Subtilisin-like_FN3"/>
</dbReference>
<dbReference type="OrthoDB" id="614750at2"/>
<evidence type="ECO:0000256" key="8">
    <source>
        <dbReference type="SAM" id="SignalP"/>
    </source>
</evidence>
<dbReference type="PROSITE" id="PS51318">
    <property type="entry name" value="TAT"/>
    <property type="match status" value="1"/>
</dbReference>
<dbReference type="PROSITE" id="PS00136">
    <property type="entry name" value="SUBTILASE_ASP"/>
    <property type="match status" value="1"/>
</dbReference>
<evidence type="ECO:0000256" key="3">
    <source>
        <dbReference type="ARBA" id="ARBA00022801"/>
    </source>
</evidence>
<organism evidence="12 13">
    <name type="scientific">Ornithinimicrobium pratense</name>
    <dbReference type="NCBI Taxonomy" id="2593973"/>
    <lineage>
        <taxon>Bacteria</taxon>
        <taxon>Bacillati</taxon>
        <taxon>Actinomycetota</taxon>
        <taxon>Actinomycetes</taxon>
        <taxon>Micrococcales</taxon>
        <taxon>Ornithinimicrobiaceae</taxon>
        <taxon>Ornithinimicrobium</taxon>
    </lineage>
</organism>
<dbReference type="PANTHER" id="PTHR10795">
    <property type="entry name" value="PROPROTEIN CONVERTASE SUBTILISIN/KEXIN"/>
    <property type="match status" value="1"/>
</dbReference>
<dbReference type="InterPro" id="IPR015500">
    <property type="entry name" value="Peptidase_S8_subtilisin-rel"/>
</dbReference>
<dbReference type="Proteomes" id="UP000326546">
    <property type="component" value="Chromosome"/>
</dbReference>
<protein>
    <submittedName>
        <fullName evidence="12">S8 family serine peptidase</fullName>
    </submittedName>
</protein>
<dbReference type="SUPFAM" id="SSF52743">
    <property type="entry name" value="Subtilisin-like"/>
    <property type="match status" value="1"/>
</dbReference>
<dbReference type="Gene3D" id="3.30.70.80">
    <property type="entry name" value="Peptidase S8 propeptide/proteinase inhibitor I9"/>
    <property type="match status" value="1"/>
</dbReference>
<feature type="active site" description="Charge relay system" evidence="5 6">
    <location>
        <position position="899"/>
    </location>
</feature>
<evidence type="ECO:0000256" key="2">
    <source>
        <dbReference type="ARBA" id="ARBA00022670"/>
    </source>
</evidence>
<dbReference type="SUPFAM" id="SSF54897">
    <property type="entry name" value="Protease propeptides/inhibitors"/>
    <property type="match status" value="1"/>
</dbReference>
<dbReference type="PRINTS" id="PR00723">
    <property type="entry name" value="SUBTILISIN"/>
</dbReference>
<dbReference type="KEGG" id="serw:FY030_03605"/>
<dbReference type="Pfam" id="PF00082">
    <property type="entry name" value="Peptidase_S8"/>
    <property type="match status" value="2"/>
</dbReference>
<dbReference type="Gene3D" id="2.60.40.2310">
    <property type="match status" value="1"/>
</dbReference>
<evidence type="ECO:0000313" key="13">
    <source>
        <dbReference type="Proteomes" id="UP000326546"/>
    </source>
</evidence>
<feature type="active site" description="Charge relay system" evidence="5 6">
    <location>
        <position position="255"/>
    </location>
</feature>
<evidence type="ECO:0000256" key="7">
    <source>
        <dbReference type="RuleBase" id="RU003355"/>
    </source>
</evidence>
<feature type="chain" id="PRO_5023916809" evidence="8">
    <location>
        <begin position="34"/>
        <end position="1315"/>
    </location>
</feature>
<dbReference type="Pfam" id="PF17766">
    <property type="entry name" value="fn3_6"/>
    <property type="match status" value="1"/>
</dbReference>
<dbReference type="PROSITE" id="PS51892">
    <property type="entry name" value="SUBTILASE"/>
    <property type="match status" value="1"/>
</dbReference>
<dbReference type="Gene3D" id="3.40.50.12090">
    <property type="match status" value="1"/>
</dbReference>
<evidence type="ECO:0000256" key="4">
    <source>
        <dbReference type="ARBA" id="ARBA00022825"/>
    </source>
</evidence>
<dbReference type="Pfam" id="PF04122">
    <property type="entry name" value="CW_binding_2"/>
    <property type="match status" value="3"/>
</dbReference>
<feature type="active site" description="Charge relay system" evidence="5 6">
    <location>
        <position position="186"/>
    </location>
</feature>
<keyword evidence="4 6" id="KW-0720">Serine protease</keyword>
<dbReference type="InterPro" id="IPR000209">
    <property type="entry name" value="Peptidase_S8/S53_dom"/>
</dbReference>
<keyword evidence="8" id="KW-0732">Signal</keyword>
<dbReference type="InterPro" id="IPR007253">
    <property type="entry name" value="Cell_wall-bd_2"/>
</dbReference>
<dbReference type="EMBL" id="CP044427">
    <property type="protein sequence ID" value="QFG67924.1"/>
    <property type="molecule type" value="Genomic_DNA"/>
</dbReference>
<dbReference type="GO" id="GO:0006508">
    <property type="term" value="P:proteolysis"/>
    <property type="evidence" value="ECO:0007669"/>
    <property type="project" value="UniProtKB-KW"/>
</dbReference>
<dbReference type="Gene3D" id="2.60.120.380">
    <property type="match status" value="1"/>
</dbReference>